<dbReference type="AlphaFoldDB" id="A0A0B6Y8A2"/>
<evidence type="ECO:0000256" key="1">
    <source>
        <dbReference type="SAM" id="MobiDB-lite"/>
    </source>
</evidence>
<gene>
    <name evidence="2" type="primary">ORF15296</name>
</gene>
<proteinExistence type="predicted"/>
<accession>A0A0B6Y8A2</accession>
<feature type="compositionally biased region" description="Basic and acidic residues" evidence="1">
    <location>
        <begin position="152"/>
        <end position="167"/>
    </location>
</feature>
<protein>
    <submittedName>
        <fullName evidence="2">Uncharacterized protein</fullName>
    </submittedName>
</protein>
<feature type="non-terminal residue" evidence="2">
    <location>
        <position position="1"/>
    </location>
</feature>
<sequence>FVDKDKDSNRHLEEMIRTRMEFLGLSIGDKPYIIENSAKTLSYVIVNPSPTRKLKNGDMVYVIQPSSMQAVPNKLNRRVGGPIKNLIRSRHISINTPKLDNTSINRGHSMGHGQSMTNINNSLLSETEGDSQKELLSVPKVAWMDINHDVAKQHCGDDDKNYEDQMRPRCMSDSYADKKSGTYARNGHTPDSSQA</sequence>
<evidence type="ECO:0000313" key="2">
    <source>
        <dbReference type="EMBL" id="CEK52046.1"/>
    </source>
</evidence>
<name>A0A0B6Y8A2_9EUPU</name>
<dbReference type="EMBL" id="HACG01005181">
    <property type="protein sequence ID" value="CEK52046.1"/>
    <property type="molecule type" value="Transcribed_RNA"/>
</dbReference>
<reference evidence="2" key="1">
    <citation type="submission" date="2014-12" db="EMBL/GenBank/DDBJ databases">
        <title>Insight into the proteome of Arion vulgaris.</title>
        <authorList>
            <person name="Aradska J."/>
            <person name="Bulat T."/>
            <person name="Smidak R."/>
            <person name="Sarate P."/>
            <person name="Gangsoo J."/>
            <person name="Sialana F."/>
            <person name="Bilban M."/>
            <person name="Lubec G."/>
        </authorList>
    </citation>
    <scope>NUCLEOTIDE SEQUENCE</scope>
    <source>
        <tissue evidence="2">Skin</tissue>
    </source>
</reference>
<feature type="region of interest" description="Disordered" evidence="1">
    <location>
        <begin position="152"/>
        <end position="195"/>
    </location>
</feature>
<organism evidence="2">
    <name type="scientific">Arion vulgaris</name>
    <dbReference type="NCBI Taxonomy" id="1028688"/>
    <lineage>
        <taxon>Eukaryota</taxon>
        <taxon>Metazoa</taxon>
        <taxon>Spiralia</taxon>
        <taxon>Lophotrochozoa</taxon>
        <taxon>Mollusca</taxon>
        <taxon>Gastropoda</taxon>
        <taxon>Heterobranchia</taxon>
        <taxon>Euthyneura</taxon>
        <taxon>Panpulmonata</taxon>
        <taxon>Eupulmonata</taxon>
        <taxon>Stylommatophora</taxon>
        <taxon>Helicina</taxon>
        <taxon>Arionoidea</taxon>
        <taxon>Arionidae</taxon>
        <taxon>Arion</taxon>
    </lineage>
</organism>